<name>A0A2X2D643_PSELU</name>
<accession>A0A2X2D643</accession>
<protein>
    <submittedName>
        <fullName evidence="1">Uncharacterized protein</fullName>
    </submittedName>
</protein>
<dbReference type="AlphaFoldDB" id="A0A2X2D643"/>
<evidence type="ECO:0000313" key="1">
    <source>
        <dbReference type="EMBL" id="SPZ16602.1"/>
    </source>
</evidence>
<evidence type="ECO:0000313" key="2">
    <source>
        <dbReference type="Proteomes" id="UP000250443"/>
    </source>
</evidence>
<reference evidence="1 2" key="1">
    <citation type="submission" date="2018-06" db="EMBL/GenBank/DDBJ databases">
        <authorList>
            <consortium name="Pathogen Informatics"/>
            <person name="Doyle S."/>
        </authorList>
    </citation>
    <scope>NUCLEOTIDE SEQUENCE [LARGE SCALE GENOMIC DNA]</scope>
    <source>
        <strain evidence="1 2">NCTC11842</strain>
    </source>
</reference>
<gene>
    <name evidence="1" type="ORF">NCTC11842_05636</name>
</gene>
<dbReference type="Proteomes" id="UP000250443">
    <property type="component" value="Unassembled WGS sequence"/>
</dbReference>
<proteinExistence type="predicted"/>
<organism evidence="1 2">
    <name type="scientific">Pseudomonas luteola</name>
    <dbReference type="NCBI Taxonomy" id="47886"/>
    <lineage>
        <taxon>Bacteria</taxon>
        <taxon>Pseudomonadati</taxon>
        <taxon>Pseudomonadota</taxon>
        <taxon>Gammaproteobacteria</taxon>
        <taxon>Pseudomonadales</taxon>
        <taxon>Pseudomonadaceae</taxon>
        <taxon>Pseudomonas</taxon>
    </lineage>
</organism>
<sequence length="58" mass="6734">MRYAFFCTRNVCALPYGTPRPSIIDSREQHATPAEQSLLRQRAWYREALTLLPVARPN</sequence>
<dbReference type="EMBL" id="UAUF01000015">
    <property type="protein sequence ID" value="SPZ16602.1"/>
    <property type="molecule type" value="Genomic_DNA"/>
</dbReference>
<dbReference type="RefSeq" id="WP_010798792.1">
    <property type="nucleotide sequence ID" value="NZ_RHRU01000025.1"/>
</dbReference>